<dbReference type="EMBL" id="UINC01210828">
    <property type="protein sequence ID" value="SVE34469.1"/>
    <property type="molecule type" value="Genomic_DNA"/>
</dbReference>
<dbReference type="InterPro" id="IPR012349">
    <property type="entry name" value="Split_barrel_FMN-bd"/>
</dbReference>
<accession>A0A383CQY1</accession>
<name>A0A383CQY1_9ZZZZ</name>
<proteinExistence type="predicted"/>
<evidence type="ECO:0000313" key="1">
    <source>
        <dbReference type="EMBL" id="SVE34469.1"/>
    </source>
</evidence>
<protein>
    <recommendedName>
        <fullName evidence="2">Pyridoxamine 5'-phosphate oxidase putative domain-containing protein</fullName>
    </recommendedName>
</protein>
<organism evidence="1">
    <name type="scientific">marine metagenome</name>
    <dbReference type="NCBI Taxonomy" id="408172"/>
    <lineage>
        <taxon>unclassified sequences</taxon>
        <taxon>metagenomes</taxon>
        <taxon>ecological metagenomes</taxon>
    </lineage>
</organism>
<feature type="non-terminal residue" evidence="1">
    <location>
        <position position="63"/>
    </location>
</feature>
<sequence length="63" mass="7377">MTDSENLEGCTLTDEELEDLFMKQVEGTFMWVNKAGQPFGIITYYLWQDGSFWFTCAQKRARV</sequence>
<dbReference type="AlphaFoldDB" id="A0A383CQY1"/>
<reference evidence="1" key="1">
    <citation type="submission" date="2018-05" db="EMBL/GenBank/DDBJ databases">
        <authorList>
            <person name="Lanie J.A."/>
            <person name="Ng W.-L."/>
            <person name="Kazmierczak K.M."/>
            <person name="Andrzejewski T.M."/>
            <person name="Davidsen T.M."/>
            <person name="Wayne K.J."/>
            <person name="Tettelin H."/>
            <person name="Glass J.I."/>
            <person name="Rusch D."/>
            <person name="Podicherti R."/>
            <person name="Tsui H.-C.T."/>
            <person name="Winkler M.E."/>
        </authorList>
    </citation>
    <scope>NUCLEOTIDE SEQUENCE</scope>
</reference>
<gene>
    <name evidence="1" type="ORF">METZ01_LOCUS487323</name>
</gene>
<evidence type="ECO:0008006" key="2">
    <source>
        <dbReference type="Google" id="ProtNLM"/>
    </source>
</evidence>
<dbReference type="Gene3D" id="2.30.110.10">
    <property type="entry name" value="Electron Transport, Fmn-binding Protein, Chain A"/>
    <property type="match status" value="1"/>
</dbReference>